<dbReference type="PANTHER" id="PTHR42711:SF18">
    <property type="entry name" value="ABC TRANSPORTER, ATP-BINDING PROTEIN"/>
    <property type="match status" value="1"/>
</dbReference>
<reference evidence="5" key="2">
    <citation type="journal article" date="2018" name="ISME J.">
        <title>A dynamic microbial community with high functional redundancy inhabits the cold, oxic subseafloor aquifer.</title>
        <authorList>
            <person name="Tully B.J."/>
            <person name="Wheat C.G."/>
            <person name="Glazer B.T."/>
            <person name="Huber J.A."/>
        </authorList>
    </citation>
    <scope>NUCLEOTIDE SEQUENCE</scope>
    <source>
        <strain evidence="5">NORP83</strain>
    </source>
</reference>
<evidence type="ECO:0000313" key="5">
    <source>
        <dbReference type="EMBL" id="PCJ00934.1"/>
    </source>
</evidence>
<dbReference type="PANTHER" id="PTHR42711">
    <property type="entry name" value="ABC TRANSPORTER ATP-BINDING PROTEIN"/>
    <property type="match status" value="1"/>
</dbReference>
<dbReference type="CDD" id="cd03230">
    <property type="entry name" value="ABC_DR_subfamily_A"/>
    <property type="match status" value="1"/>
</dbReference>
<dbReference type="Pfam" id="PF00005">
    <property type="entry name" value="ABC_tran"/>
    <property type="match status" value="1"/>
</dbReference>
<feature type="domain" description="ABC transporter" evidence="4">
    <location>
        <begin position="2"/>
        <end position="230"/>
    </location>
</feature>
<reference key="1">
    <citation type="submission" date="2017-08" db="EMBL/GenBank/DDBJ databases">
        <title>A dynamic microbial community with high functional redundancy inhabits the cold, oxic subseafloor aquifer.</title>
        <authorList>
            <person name="Tully B.J."/>
            <person name="Wheat C.G."/>
            <person name="Glazer B.T."/>
            <person name="Huber J.A."/>
        </authorList>
    </citation>
    <scope>NUCLEOTIDE SEQUENCE [LARGE SCALE GENOMIC DNA]</scope>
</reference>
<evidence type="ECO:0000259" key="4">
    <source>
        <dbReference type="PROSITE" id="PS50893"/>
    </source>
</evidence>
<dbReference type="EMBL" id="NVUS01000009">
    <property type="protein sequence ID" value="PCJ00934.1"/>
    <property type="molecule type" value="Genomic_DNA"/>
</dbReference>
<comment type="caution">
    <text evidence="5">The sequence shown here is derived from an EMBL/GenBank/DDBJ whole genome shotgun (WGS) entry which is preliminary data.</text>
</comment>
<dbReference type="InterPro" id="IPR027417">
    <property type="entry name" value="P-loop_NTPase"/>
</dbReference>
<name>A0A2A4Z1D0_9PROT</name>
<dbReference type="Gene3D" id="3.40.50.300">
    <property type="entry name" value="P-loop containing nucleotide triphosphate hydrolases"/>
    <property type="match status" value="1"/>
</dbReference>
<dbReference type="InterPro" id="IPR050763">
    <property type="entry name" value="ABC_transporter_ATP-binding"/>
</dbReference>
<dbReference type="SUPFAM" id="SSF52540">
    <property type="entry name" value="P-loop containing nucleoside triphosphate hydrolases"/>
    <property type="match status" value="1"/>
</dbReference>
<keyword evidence="2" id="KW-0547">Nucleotide-binding</keyword>
<dbReference type="SMART" id="SM00382">
    <property type="entry name" value="AAA"/>
    <property type="match status" value="1"/>
</dbReference>
<gene>
    <name evidence="5" type="ORF">COB13_08190</name>
</gene>
<organism evidence="5">
    <name type="scientific">OCS116 cluster bacterium</name>
    <dbReference type="NCBI Taxonomy" id="2030921"/>
    <lineage>
        <taxon>Bacteria</taxon>
        <taxon>Pseudomonadati</taxon>
        <taxon>Pseudomonadota</taxon>
        <taxon>Alphaproteobacteria</taxon>
        <taxon>OCS116 cluster</taxon>
    </lineage>
</organism>
<dbReference type="AlphaFoldDB" id="A0A2A4Z1D0"/>
<dbReference type="PROSITE" id="PS50893">
    <property type="entry name" value="ABC_TRANSPORTER_2"/>
    <property type="match status" value="1"/>
</dbReference>
<dbReference type="GO" id="GO:0005524">
    <property type="term" value="F:ATP binding"/>
    <property type="evidence" value="ECO:0007669"/>
    <property type="project" value="UniProtKB-KW"/>
</dbReference>
<evidence type="ECO:0000256" key="2">
    <source>
        <dbReference type="ARBA" id="ARBA00022741"/>
    </source>
</evidence>
<accession>A0A2A4Z1D0</accession>
<sequence>MIKVKNLNYTYHKAAAPTLHGVSFEIAKAEIMGFLGPSGAGKSTTQNILIGMLKNYDGNIEIMGKELRDWGKDFYEYIGVSFELPNHFLKLTARENLEHFSSLYSGEKHDVMEVMDWVDLADDADKKVSNFSKGMKIRLNVARSLIHKPKILFLDEPTSGLDPVNAAKIKKLAFDLRDQGTTIFITTHNMSLADQMCDRVAFVTDGHLRAIDKPSNFKKQYGKRFVDVEYIGVSQKSEIANFSMEGLGENKQFFELLNSGQHIETIHSEETTLENVFIEITGQELDA</sequence>
<protein>
    <submittedName>
        <fullName evidence="5">ATP-binding protein</fullName>
    </submittedName>
</protein>
<evidence type="ECO:0000256" key="3">
    <source>
        <dbReference type="ARBA" id="ARBA00022840"/>
    </source>
</evidence>
<dbReference type="InterPro" id="IPR003439">
    <property type="entry name" value="ABC_transporter-like_ATP-bd"/>
</dbReference>
<keyword evidence="1" id="KW-0813">Transport</keyword>
<keyword evidence="3 5" id="KW-0067">ATP-binding</keyword>
<evidence type="ECO:0000256" key="1">
    <source>
        <dbReference type="ARBA" id="ARBA00022448"/>
    </source>
</evidence>
<dbReference type="InterPro" id="IPR003593">
    <property type="entry name" value="AAA+_ATPase"/>
</dbReference>
<proteinExistence type="predicted"/>
<dbReference type="GO" id="GO:0016887">
    <property type="term" value="F:ATP hydrolysis activity"/>
    <property type="evidence" value="ECO:0007669"/>
    <property type="project" value="InterPro"/>
</dbReference>